<dbReference type="EMBL" id="FXTN01000004">
    <property type="protein sequence ID" value="SMO62818.1"/>
    <property type="molecule type" value="Genomic_DNA"/>
</dbReference>
<feature type="transmembrane region" description="Helical" evidence="1">
    <location>
        <begin position="23"/>
        <end position="46"/>
    </location>
</feature>
<accession>A0A521CTU0</accession>
<protein>
    <submittedName>
        <fullName evidence="2">Uncharacterized protein</fullName>
    </submittedName>
</protein>
<dbReference type="OrthoDB" id="9807744at2"/>
<organism evidence="2 3">
    <name type="scientific">Pedobacter westerhofensis</name>
    <dbReference type="NCBI Taxonomy" id="425512"/>
    <lineage>
        <taxon>Bacteria</taxon>
        <taxon>Pseudomonadati</taxon>
        <taxon>Bacteroidota</taxon>
        <taxon>Sphingobacteriia</taxon>
        <taxon>Sphingobacteriales</taxon>
        <taxon>Sphingobacteriaceae</taxon>
        <taxon>Pedobacter</taxon>
    </lineage>
</organism>
<dbReference type="AlphaFoldDB" id="A0A521CTU0"/>
<dbReference type="Proteomes" id="UP000320300">
    <property type="component" value="Unassembled WGS sequence"/>
</dbReference>
<name>A0A521CTU0_9SPHI</name>
<gene>
    <name evidence="2" type="ORF">SAMN06265348_104190</name>
</gene>
<evidence type="ECO:0000313" key="2">
    <source>
        <dbReference type="EMBL" id="SMO62818.1"/>
    </source>
</evidence>
<keyword evidence="1" id="KW-0812">Transmembrane</keyword>
<proteinExistence type="predicted"/>
<evidence type="ECO:0000313" key="3">
    <source>
        <dbReference type="Proteomes" id="UP000320300"/>
    </source>
</evidence>
<evidence type="ECO:0000256" key="1">
    <source>
        <dbReference type="SAM" id="Phobius"/>
    </source>
</evidence>
<keyword evidence="3" id="KW-1185">Reference proteome</keyword>
<reference evidence="2 3" key="1">
    <citation type="submission" date="2017-05" db="EMBL/GenBank/DDBJ databases">
        <authorList>
            <person name="Varghese N."/>
            <person name="Submissions S."/>
        </authorList>
    </citation>
    <scope>NUCLEOTIDE SEQUENCE [LARGE SCALE GENOMIC DNA]</scope>
    <source>
        <strain evidence="2 3">DSM 19036</strain>
    </source>
</reference>
<dbReference type="RefSeq" id="WP_142527891.1">
    <property type="nucleotide sequence ID" value="NZ_CBCSJO010000001.1"/>
</dbReference>
<feature type="transmembrane region" description="Helical" evidence="1">
    <location>
        <begin position="52"/>
        <end position="72"/>
    </location>
</feature>
<keyword evidence="1" id="KW-1133">Transmembrane helix</keyword>
<keyword evidence="1" id="KW-0472">Membrane</keyword>
<sequence length="138" mass="15533">MSAIQSAKAIPAEPKKRIDFIDILRGMAGYIDPVFHWYGCLAIGLYQWKSWYRHYLIVAIAGIALGLLITYFDLELQYNSRFNEISITKGSVAELYQIRPVAQTMGYLSLLVLVTAEPDLGKEGSFQEIKAEANIKIS</sequence>